<evidence type="ECO:0000256" key="4">
    <source>
        <dbReference type="ARBA" id="ARBA00022801"/>
    </source>
</evidence>
<evidence type="ECO:0000256" key="6">
    <source>
        <dbReference type="HAMAP-Rule" id="MF_00337"/>
    </source>
</evidence>
<dbReference type="RefSeq" id="WP_008845700.1">
    <property type="nucleotide sequence ID" value="NZ_BAEN01000064.1"/>
</dbReference>
<evidence type="ECO:0000313" key="8">
    <source>
        <dbReference type="Proteomes" id="UP000006334"/>
    </source>
</evidence>
<dbReference type="PANTHER" id="PTHR34137">
    <property type="entry name" value="EXODEOXYRIBONUCLEASE 7 SMALL SUBUNIT"/>
    <property type="match status" value="1"/>
</dbReference>
<accession>K6XW78</accession>
<evidence type="ECO:0000256" key="1">
    <source>
        <dbReference type="ARBA" id="ARBA00009998"/>
    </source>
</evidence>
<dbReference type="AlphaFoldDB" id="K6XW78"/>
<comment type="subcellular location">
    <subcellularLocation>
        <location evidence="6">Cytoplasm</location>
    </subcellularLocation>
</comment>
<keyword evidence="2 6" id="KW-0963">Cytoplasm</keyword>
<dbReference type="GO" id="GO:0008855">
    <property type="term" value="F:exodeoxyribonuclease VII activity"/>
    <property type="evidence" value="ECO:0007669"/>
    <property type="project" value="UniProtKB-UniRule"/>
</dbReference>
<organism evidence="7 8">
    <name type="scientific">Aliiglaciecola lipolytica E3</name>
    <dbReference type="NCBI Taxonomy" id="1127673"/>
    <lineage>
        <taxon>Bacteria</taxon>
        <taxon>Pseudomonadati</taxon>
        <taxon>Pseudomonadota</taxon>
        <taxon>Gammaproteobacteria</taxon>
        <taxon>Alteromonadales</taxon>
        <taxon>Alteromonadaceae</taxon>
        <taxon>Aliiglaciecola</taxon>
    </lineage>
</organism>
<dbReference type="PANTHER" id="PTHR34137:SF1">
    <property type="entry name" value="EXODEOXYRIBONUCLEASE 7 SMALL SUBUNIT"/>
    <property type="match status" value="1"/>
</dbReference>
<dbReference type="EC" id="3.1.11.6" evidence="6"/>
<dbReference type="InterPro" id="IPR003761">
    <property type="entry name" value="Exonuc_VII_S"/>
</dbReference>
<dbReference type="NCBIfam" id="NF002140">
    <property type="entry name" value="PRK00977.1-4"/>
    <property type="match status" value="1"/>
</dbReference>
<reference evidence="7 8" key="1">
    <citation type="journal article" date="2017" name="Antonie Van Leeuwenhoek">
        <title>Rhizobium rhizosphaerae sp. nov., a novel species isolated from rice rhizosphere.</title>
        <authorList>
            <person name="Zhao J.J."/>
            <person name="Zhang J."/>
            <person name="Zhang R.J."/>
            <person name="Zhang C.W."/>
            <person name="Yin H.Q."/>
            <person name="Zhang X.X."/>
        </authorList>
    </citation>
    <scope>NUCLEOTIDE SEQUENCE [LARGE SCALE GENOMIC DNA]</scope>
    <source>
        <strain evidence="7 8">E3</strain>
    </source>
</reference>
<evidence type="ECO:0000256" key="5">
    <source>
        <dbReference type="ARBA" id="ARBA00022839"/>
    </source>
</evidence>
<evidence type="ECO:0000256" key="2">
    <source>
        <dbReference type="ARBA" id="ARBA00022490"/>
    </source>
</evidence>
<gene>
    <name evidence="6 7" type="primary">xseB</name>
    <name evidence="7" type="ORF">GLIP_3282</name>
</gene>
<name>K6XW78_9ALTE</name>
<dbReference type="OrthoDB" id="5591562at2"/>
<keyword evidence="3 6" id="KW-0540">Nuclease</keyword>
<keyword evidence="5 6" id="KW-0269">Exonuclease</keyword>
<evidence type="ECO:0000256" key="3">
    <source>
        <dbReference type="ARBA" id="ARBA00022722"/>
    </source>
</evidence>
<proteinExistence type="inferred from homology"/>
<dbReference type="Gene3D" id="1.10.287.1040">
    <property type="entry name" value="Exonuclease VII, small subunit"/>
    <property type="match status" value="1"/>
</dbReference>
<comment type="caution">
    <text evidence="7">The sequence shown here is derived from an EMBL/GenBank/DDBJ whole genome shotgun (WGS) entry which is preliminary data.</text>
</comment>
<dbReference type="GO" id="GO:0005829">
    <property type="term" value="C:cytosol"/>
    <property type="evidence" value="ECO:0007669"/>
    <property type="project" value="TreeGrafter"/>
</dbReference>
<keyword evidence="4 6" id="KW-0378">Hydrolase</keyword>
<comment type="subunit">
    <text evidence="6">Heterooligomer composed of large and small subunits.</text>
</comment>
<dbReference type="NCBIfam" id="TIGR01280">
    <property type="entry name" value="xseB"/>
    <property type="match status" value="1"/>
</dbReference>
<dbReference type="EMBL" id="BAEN01000064">
    <property type="protein sequence ID" value="GAC15896.1"/>
    <property type="molecule type" value="Genomic_DNA"/>
</dbReference>
<dbReference type="InterPro" id="IPR037004">
    <property type="entry name" value="Exonuc_VII_ssu_sf"/>
</dbReference>
<dbReference type="HAMAP" id="MF_00337">
    <property type="entry name" value="Exonuc_7_S"/>
    <property type="match status" value="1"/>
</dbReference>
<dbReference type="GO" id="GO:0006308">
    <property type="term" value="P:DNA catabolic process"/>
    <property type="evidence" value="ECO:0007669"/>
    <property type="project" value="UniProtKB-UniRule"/>
</dbReference>
<evidence type="ECO:0000313" key="7">
    <source>
        <dbReference type="EMBL" id="GAC15896.1"/>
    </source>
</evidence>
<comment type="similarity">
    <text evidence="1 6">Belongs to the XseB family.</text>
</comment>
<protein>
    <recommendedName>
        <fullName evidence="6">Exodeoxyribonuclease 7 small subunit</fullName>
        <ecNumber evidence="6">3.1.11.6</ecNumber>
    </recommendedName>
    <alternativeName>
        <fullName evidence="6">Exodeoxyribonuclease VII small subunit</fullName>
        <shortName evidence="6">Exonuclease VII small subunit</shortName>
    </alternativeName>
</protein>
<comment type="function">
    <text evidence="6">Bidirectionally degrades single-stranded DNA into large acid-insoluble oligonucleotides, which are then degraded further into small acid-soluble oligonucleotides.</text>
</comment>
<comment type="catalytic activity">
    <reaction evidence="6">
        <text>Exonucleolytic cleavage in either 5'- to 3'- or 3'- to 5'-direction to yield nucleoside 5'-phosphates.</text>
        <dbReference type="EC" id="3.1.11.6"/>
    </reaction>
</comment>
<dbReference type="SUPFAM" id="SSF116842">
    <property type="entry name" value="XseB-like"/>
    <property type="match status" value="1"/>
</dbReference>
<dbReference type="eggNOG" id="COG1722">
    <property type="taxonomic scope" value="Bacteria"/>
</dbReference>
<sequence length="83" mass="9497">MSKDNEASGNSFEDTMLELEQLVAEMEQGDIPLEQALAKFERGIALARNSQKMLTAAEQRVQILMQQDQEENLQDLDQQRIDE</sequence>
<dbReference type="STRING" id="1127673.GLIP_3282"/>
<dbReference type="Proteomes" id="UP000006334">
    <property type="component" value="Unassembled WGS sequence"/>
</dbReference>
<dbReference type="Pfam" id="PF02609">
    <property type="entry name" value="Exonuc_VII_S"/>
    <property type="match status" value="1"/>
</dbReference>
<keyword evidence="8" id="KW-1185">Reference proteome</keyword>
<dbReference type="GO" id="GO:0009318">
    <property type="term" value="C:exodeoxyribonuclease VII complex"/>
    <property type="evidence" value="ECO:0007669"/>
    <property type="project" value="UniProtKB-UniRule"/>
</dbReference>